<evidence type="ECO:0000313" key="1">
    <source>
        <dbReference type="EMBL" id="MRI65116.1"/>
    </source>
</evidence>
<proteinExistence type="predicted"/>
<sequence>MSLRGGVDMYSLNFDRYGSETPPTGRKVRFLNENGYEFDKEHARKHINEGDILTVKEIYVGRSSSEVEFEEIPNQKFNTVMFEDI</sequence>
<evidence type="ECO:0000313" key="2">
    <source>
        <dbReference type="Proteomes" id="UP000435187"/>
    </source>
</evidence>
<organism evidence="1 2">
    <name type="scientific">Gracilibacillus thailandensis</name>
    <dbReference type="NCBI Taxonomy" id="563735"/>
    <lineage>
        <taxon>Bacteria</taxon>
        <taxon>Bacillati</taxon>
        <taxon>Bacillota</taxon>
        <taxon>Bacilli</taxon>
        <taxon>Bacillales</taxon>
        <taxon>Bacillaceae</taxon>
        <taxon>Gracilibacillus</taxon>
    </lineage>
</organism>
<dbReference type="EMBL" id="WJEE01000002">
    <property type="protein sequence ID" value="MRI65116.1"/>
    <property type="molecule type" value="Genomic_DNA"/>
</dbReference>
<dbReference type="AlphaFoldDB" id="A0A6N7R2H2"/>
<dbReference type="Proteomes" id="UP000435187">
    <property type="component" value="Unassembled WGS sequence"/>
</dbReference>
<name>A0A6N7R2H2_9BACI</name>
<accession>A0A6N7R2H2</accession>
<comment type="caution">
    <text evidence="1">The sequence shown here is derived from an EMBL/GenBank/DDBJ whole genome shotgun (WGS) entry which is preliminary data.</text>
</comment>
<gene>
    <name evidence="1" type="ORF">GH885_01985</name>
</gene>
<protein>
    <submittedName>
        <fullName evidence="1">Uncharacterized protein</fullName>
    </submittedName>
</protein>
<keyword evidence="2" id="KW-1185">Reference proteome</keyword>
<reference evidence="1 2" key="1">
    <citation type="submission" date="2019-10" db="EMBL/GenBank/DDBJ databases">
        <title>Gracilibacillus salitolerans sp. nov., a moderate halophile isolated from a saline soil in northwest China.</title>
        <authorList>
            <person name="Gan L."/>
        </authorList>
    </citation>
    <scope>NUCLEOTIDE SEQUENCE [LARGE SCALE GENOMIC DNA]</scope>
    <source>
        <strain evidence="1 2">TP2-8</strain>
    </source>
</reference>